<protein>
    <recommendedName>
        <fullName evidence="1">N(4)-bis(aminopropyl)spermidine synthase C-terminal domain-containing protein</fullName>
    </recommendedName>
</protein>
<comment type="caution">
    <text evidence="2">The sequence shown here is derived from an EMBL/GenBank/DDBJ whole genome shotgun (WGS) entry which is preliminary data.</text>
</comment>
<dbReference type="PANTHER" id="PTHR23290">
    <property type="entry name" value="RRNA N6-ADENOSINE-METHYLTRANSFERASE METTL5"/>
    <property type="match status" value="1"/>
</dbReference>
<dbReference type="GO" id="GO:0003676">
    <property type="term" value="F:nucleic acid binding"/>
    <property type="evidence" value="ECO:0007669"/>
    <property type="project" value="InterPro"/>
</dbReference>
<dbReference type="InterPro" id="IPR002723">
    <property type="entry name" value="BpsA_C"/>
</dbReference>
<dbReference type="PANTHER" id="PTHR23290:SF0">
    <property type="entry name" value="RRNA N6-ADENOSINE-METHYLTRANSFERASE METTL5"/>
    <property type="match status" value="1"/>
</dbReference>
<accession>A0A0G0U7K9</accession>
<dbReference type="SUPFAM" id="SSF53335">
    <property type="entry name" value="S-adenosyl-L-methionine-dependent methyltransferases"/>
    <property type="match status" value="1"/>
</dbReference>
<dbReference type="InterPro" id="IPR051720">
    <property type="entry name" value="rRNA_MeTrfase/Polyamine_Synth"/>
</dbReference>
<gene>
    <name evidence="2" type="ORF">UU29_C0007G0051</name>
</gene>
<dbReference type="AlphaFoldDB" id="A0A0G0U7K9"/>
<dbReference type="GO" id="GO:0008168">
    <property type="term" value="F:methyltransferase activity"/>
    <property type="evidence" value="ECO:0007669"/>
    <property type="project" value="InterPro"/>
</dbReference>
<dbReference type="PROSITE" id="PS00092">
    <property type="entry name" value="N6_MTASE"/>
    <property type="match status" value="1"/>
</dbReference>
<reference evidence="2 3" key="1">
    <citation type="journal article" date="2015" name="Nature">
        <title>rRNA introns, odd ribosomes, and small enigmatic genomes across a large radiation of phyla.</title>
        <authorList>
            <person name="Brown C.T."/>
            <person name="Hug L.A."/>
            <person name="Thomas B.C."/>
            <person name="Sharon I."/>
            <person name="Castelle C.J."/>
            <person name="Singh A."/>
            <person name="Wilkins M.J."/>
            <person name="Williams K.H."/>
            <person name="Banfield J.F."/>
        </authorList>
    </citation>
    <scope>NUCLEOTIDE SEQUENCE [LARGE SCALE GENOMIC DNA]</scope>
</reference>
<proteinExistence type="predicted"/>
<dbReference type="Proteomes" id="UP000034601">
    <property type="component" value="Unassembled WGS sequence"/>
</dbReference>
<dbReference type="GO" id="GO:0006596">
    <property type="term" value="P:polyamine biosynthetic process"/>
    <property type="evidence" value="ECO:0007669"/>
    <property type="project" value="TreeGrafter"/>
</dbReference>
<organism evidence="2 3">
    <name type="scientific">Candidatus Daviesbacteria bacterium GW2011_GWA2_40_9</name>
    <dbReference type="NCBI Taxonomy" id="1618424"/>
    <lineage>
        <taxon>Bacteria</taxon>
        <taxon>Candidatus Daviesiibacteriota</taxon>
    </lineage>
</organism>
<name>A0A0G0U7K9_9BACT</name>
<dbReference type="InterPro" id="IPR029063">
    <property type="entry name" value="SAM-dependent_MTases_sf"/>
</dbReference>
<evidence type="ECO:0000313" key="2">
    <source>
        <dbReference type="EMBL" id="KKR83181.1"/>
    </source>
</evidence>
<dbReference type="InterPro" id="IPR002052">
    <property type="entry name" value="DNA_methylase_N6_adenine_CS"/>
</dbReference>
<feature type="domain" description="N(4)-bis(aminopropyl)spermidine synthase C-terminal" evidence="1">
    <location>
        <begin position="110"/>
        <end position="295"/>
    </location>
</feature>
<dbReference type="GO" id="GO:0032259">
    <property type="term" value="P:methylation"/>
    <property type="evidence" value="ECO:0007669"/>
    <property type="project" value="InterPro"/>
</dbReference>
<evidence type="ECO:0000313" key="3">
    <source>
        <dbReference type="Proteomes" id="UP000034601"/>
    </source>
</evidence>
<dbReference type="Pfam" id="PF01861">
    <property type="entry name" value="BpsA_C"/>
    <property type="match status" value="1"/>
</dbReference>
<dbReference type="EMBL" id="LCAB01000007">
    <property type="protein sequence ID" value="KKR83181.1"/>
    <property type="molecule type" value="Genomic_DNA"/>
</dbReference>
<evidence type="ECO:0000259" key="1">
    <source>
        <dbReference type="Pfam" id="PF01861"/>
    </source>
</evidence>
<dbReference type="Gene3D" id="3.40.50.150">
    <property type="entry name" value="Vaccinia Virus protein VP39"/>
    <property type="match status" value="1"/>
</dbReference>
<sequence length="324" mass="36654">MFMAESSYKKLLEVSRIVGLPIKKILDILYYLGSGKRILNNNLLQTVGVSRNVLNQVKQQLEEFFIQKSQFTVLSNQATTIAKKILGESYTPEEKLINISLAKNTQLLSLISHSQPQPIRGYDQFLADSETVVKRAALMDFFADIEGKRILFLGDDDFTSVAIAFYRKAQTITVVDIDKKILDGIQEISDSSSYQITTKPYDAREKLSPELSGKYDIVFTDPPYTREGISLFLSRAVQALDPTNQAGRIYFCYGNSDRAKERYLPIYEVIISSGLMIRWVFDKFNRYSGAESIGSASSLFICDVTPKTKPKITGEYKGNIYTER</sequence>